<name>A0A4T2H7F5_STRSU</name>
<dbReference type="EMBL" id="SSXP01000006">
    <property type="protein sequence ID" value="TII07882.1"/>
    <property type="molecule type" value="Genomic_DNA"/>
</dbReference>
<keyword evidence="2" id="KW-0472">Membrane</keyword>
<feature type="compositionally biased region" description="Low complexity" evidence="1">
    <location>
        <begin position="89"/>
        <end position="103"/>
    </location>
</feature>
<dbReference type="Proteomes" id="UP000305768">
    <property type="component" value="Unassembled WGS sequence"/>
</dbReference>
<evidence type="ECO:0000313" key="5">
    <source>
        <dbReference type="Proteomes" id="UP000305768"/>
    </source>
</evidence>
<gene>
    <name evidence="4" type="ORF">FAJ34_05870</name>
</gene>
<organism evidence="4 5">
    <name type="scientific">Streptococcus suis</name>
    <dbReference type="NCBI Taxonomy" id="1307"/>
    <lineage>
        <taxon>Bacteria</taxon>
        <taxon>Bacillati</taxon>
        <taxon>Bacillota</taxon>
        <taxon>Bacilli</taxon>
        <taxon>Lactobacillales</taxon>
        <taxon>Streptococcaceae</taxon>
        <taxon>Streptococcus</taxon>
    </lineage>
</organism>
<evidence type="ECO:0000256" key="1">
    <source>
        <dbReference type="SAM" id="MobiDB-lite"/>
    </source>
</evidence>
<keyword evidence="2" id="KW-1133">Transmembrane helix</keyword>
<protein>
    <recommendedName>
        <fullName evidence="6">LPXTG cell wall anchor domain-containing protein</fullName>
    </recommendedName>
</protein>
<feature type="transmembrane region" description="Helical" evidence="2">
    <location>
        <begin position="222"/>
        <end position="240"/>
    </location>
</feature>
<evidence type="ECO:0000256" key="3">
    <source>
        <dbReference type="SAM" id="SignalP"/>
    </source>
</evidence>
<accession>A0A4T2H7F5</accession>
<sequence length="253" mass="27177">MKAKHYLAGILLSSTLLSTGFVQAEEVSTVPTTPIEEVVAPIEVPIVPMEPTAPIDVTDTSTVPIVEEPSAPIEEPGKTEEEVKPIEPPTTDVDTTPTQPTTPIEEKPLPPKEEPKEEPKKEPVVPTPTEEVRQAEENTGVSSTGEAKPINTPTIDTPILTNTGYTVVSTEESQVIVQTPTGIAKKRPEEIGAVKQFDGTVALKTDTGELKVLPATGAVENVLLFFLGIGLGFGTVVYFFKDKIIGLYNRLKK</sequence>
<keyword evidence="3" id="KW-0732">Signal</keyword>
<feature type="chain" id="PRO_5020445426" description="LPXTG cell wall anchor domain-containing protein" evidence="3">
    <location>
        <begin position="25"/>
        <end position="253"/>
    </location>
</feature>
<feature type="compositionally biased region" description="Polar residues" evidence="1">
    <location>
        <begin position="137"/>
        <end position="156"/>
    </location>
</feature>
<dbReference type="AlphaFoldDB" id="A0A4T2H7F5"/>
<proteinExistence type="predicted"/>
<dbReference type="RefSeq" id="WP_105242411.1">
    <property type="nucleotide sequence ID" value="NZ_JARQOJ010000005.1"/>
</dbReference>
<evidence type="ECO:0008006" key="6">
    <source>
        <dbReference type="Google" id="ProtNLM"/>
    </source>
</evidence>
<feature type="compositionally biased region" description="Basic and acidic residues" evidence="1">
    <location>
        <begin position="104"/>
        <end position="123"/>
    </location>
</feature>
<feature type="region of interest" description="Disordered" evidence="1">
    <location>
        <begin position="68"/>
        <end position="156"/>
    </location>
</feature>
<evidence type="ECO:0000256" key="2">
    <source>
        <dbReference type="SAM" id="Phobius"/>
    </source>
</evidence>
<comment type="caution">
    <text evidence="4">The sequence shown here is derived from an EMBL/GenBank/DDBJ whole genome shotgun (WGS) entry which is preliminary data.</text>
</comment>
<feature type="compositionally biased region" description="Basic and acidic residues" evidence="1">
    <location>
        <begin position="75"/>
        <end position="85"/>
    </location>
</feature>
<reference evidence="4 5" key="1">
    <citation type="submission" date="2019-04" db="EMBL/GenBank/DDBJ databases">
        <title>Genome analysis of Streptococcus suis strain WUSS425.</title>
        <authorList>
            <person name="Chen H."/>
            <person name="Gao X."/>
            <person name="Wu Z."/>
        </authorList>
    </citation>
    <scope>NUCLEOTIDE SEQUENCE [LARGE SCALE GENOMIC DNA]</scope>
    <source>
        <strain evidence="4 5">WUSS425</strain>
    </source>
</reference>
<feature type="signal peptide" evidence="3">
    <location>
        <begin position="1"/>
        <end position="24"/>
    </location>
</feature>
<evidence type="ECO:0000313" key="4">
    <source>
        <dbReference type="EMBL" id="TII07882.1"/>
    </source>
</evidence>
<keyword evidence="2" id="KW-0812">Transmembrane</keyword>